<dbReference type="EMBL" id="JACHGJ010000001">
    <property type="protein sequence ID" value="MBB6479104.1"/>
    <property type="molecule type" value="Genomic_DNA"/>
</dbReference>
<keyword evidence="1" id="KW-0472">Membrane</keyword>
<evidence type="ECO:0000313" key="3">
    <source>
        <dbReference type="Proteomes" id="UP000587760"/>
    </source>
</evidence>
<reference evidence="2 3" key="1">
    <citation type="submission" date="2020-08" db="EMBL/GenBank/DDBJ databases">
        <title>Genomic Encyclopedia of Type Strains, Phase IV (KMG-IV): sequencing the most valuable type-strain genomes for metagenomic binning, comparative biology and taxonomic classification.</title>
        <authorList>
            <person name="Goeker M."/>
        </authorList>
    </citation>
    <scope>NUCLEOTIDE SEQUENCE [LARGE SCALE GENOMIC DNA]</scope>
    <source>
        <strain evidence="2 3">DSM 2461</strain>
    </source>
</reference>
<name>A0A841R262_9SPIO</name>
<dbReference type="AlphaFoldDB" id="A0A841R262"/>
<feature type="transmembrane region" description="Helical" evidence="1">
    <location>
        <begin position="12"/>
        <end position="35"/>
    </location>
</feature>
<keyword evidence="3" id="KW-1185">Reference proteome</keyword>
<proteinExistence type="predicted"/>
<protein>
    <recommendedName>
        <fullName evidence="4">Band 7 domain-containing protein</fullName>
    </recommendedName>
</protein>
<gene>
    <name evidence="2" type="ORF">HNR50_000737</name>
</gene>
<evidence type="ECO:0000256" key="1">
    <source>
        <dbReference type="SAM" id="Phobius"/>
    </source>
</evidence>
<organism evidence="2 3">
    <name type="scientific">Spirochaeta isovalerica</name>
    <dbReference type="NCBI Taxonomy" id="150"/>
    <lineage>
        <taxon>Bacteria</taxon>
        <taxon>Pseudomonadati</taxon>
        <taxon>Spirochaetota</taxon>
        <taxon>Spirochaetia</taxon>
        <taxon>Spirochaetales</taxon>
        <taxon>Spirochaetaceae</taxon>
        <taxon>Spirochaeta</taxon>
    </lineage>
</organism>
<keyword evidence="1" id="KW-1133">Transmembrane helix</keyword>
<comment type="caution">
    <text evidence="2">The sequence shown here is derived from an EMBL/GenBank/DDBJ whole genome shotgun (WGS) entry which is preliminary data.</text>
</comment>
<dbReference type="Proteomes" id="UP000587760">
    <property type="component" value="Unassembled WGS sequence"/>
</dbReference>
<evidence type="ECO:0008006" key="4">
    <source>
        <dbReference type="Google" id="ProtNLM"/>
    </source>
</evidence>
<evidence type="ECO:0000313" key="2">
    <source>
        <dbReference type="EMBL" id="MBB6479104.1"/>
    </source>
</evidence>
<dbReference type="RefSeq" id="WP_184743908.1">
    <property type="nucleotide sequence ID" value="NZ_JACHGJ010000001.1"/>
</dbReference>
<keyword evidence="1" id="KW-0812">Transmembrane</keyword>
<accession>A0A841R262</accession>
<sequence>MADTTVKKKKKSSLGPILSFLLFFGAAGTLFWFGWVQFELPENTYAVLFSKTSGYDSKVLEPGRFIWKWERILPTNSKLIKFLVETRSTELEYIGELPSGDLYKSFIPENPDFSYHMTFHISYRLIEERLPELLQKGDLDSGDMESFYNEAEAEYLKILKEGTGDYFTENLSINSSSYGELEIALLEKLKSRYTYLEIRSFVVKYINFPDLELYRTAKDMYAQILERRKNAEIATEKWAIESKVNLDTKIEILTKYGELLSKYPILVDYFALDPESQVLDISNLKDFNYVSGE</sequence>